<proteinExistence type="inferred from homology"/>
<keyword evidence="5" id="KW-0804">Transcription</keyword>
<dbReference type="InterPro" id="IPR007627">
    <property type="entry name" value="RNA_pol_sigma70_r2"/>
</dbReference>
<dbReference type="GO" id="GO:0006352">
    <property type="term" value="P:DNA-templated transcription initiation"/>
    <property type="evidence" value="ECO:0007669"/>
    <property type="project" value="InterPro"/>
</dbReference>
<dbReference type="GO" id="GO:0016987">
    <property type="term" value="F:sigma factor activity"/>
    <property type="evidence" value="ECO:0007669"/>
    <property type="project" value="UniProtKB-KW"/>
</dbReference>
<evidence type="ECO:0000256" key="3">
    <source>
        <dbReference type="ARBA" id="ARBA00023082"/>
    </source>
</evidence>
<dbReference type="SUPFAM" id="SSF88659">
    <property type="entry name" value="Sigma3 and sigma4 domains of RNA polymerase sigma factors"/>
    <property type="match status" value="1"/>
</dbReference>
<keyword evidence="4" id="KW-0238">DNA-binding</keyword>
<evidence type="ECO:0000259" key="6">
    <source>
        <dbReference type="Pfam" id="PF04542"/>
    </source>
</evidence>
<reference evidence="7 8" key="1">
    <citation type="submission" date="2019-01" db="EMBL/GenBank/DDBJ databases">
        <title>PMF-metabolizing Aryl O-demethylase.</title>
        <authorList>
            <person name="Kim M."/>
        </authorList>
    </citation>
    <scope>NUCLEOTIDE SEQUENCE [LARGE SCALE GENOMIC DNA]</scope>
    <source>
        <strain evidence="7 8">PMF1</strain>
    </source>
</reference>
<dbReference type="EMBL" id="CP035945">
    <property type="protein sequence ID" value="QBE98134.1"/>
    <property type="molecule type" value="Genomic_DNA"/>
</dbReference>
<evidence type="ECO:0000256" key="4">
    <source>
        <dbReference type="ARBA" id="ARBA00023125"/>
    </source>
</evidence>
<dbReference type="PANTHER" id="PTHR43133">
    <property type="entry name" value="RNA POLYMERASE ECF-TYPE SIGMA FACTO"/>
    <property type="match status" value="1"/>
</dbReference>
<dbReference type="InterPro" id="IPR039425">
    <property type="entry name" value="RNA_pol_sigma-70-like"/>
</dbReference>
<evidence type="ECO:0000313" key="7">
    <source>
        <dbReference type="EMBL" id="QBE98134.1"/>
    </source>
</evidence>
<dbReference type="Gene3D" id="1.10.1740.10">
    <property type="match status" value="1"/>
</dbReference>
<evidence type="ECO:0000256" key="5">
    <source>
        <dbReference type="ARBA" id="ARBA00023163"/>
    </source>
</evidence>
<evidence type="ECO:0000256" key="1">
    <source>
        <dbReference type="ARBA" id="ARBA00010641"/>
    </source>
</evidence>
<gene>
    <name evidence="7" type="primary">rpoE_2</name>
    <name evidence="7" type="ORF">PMF13cell1_03700</name>
</gene>
<evidence type="ECO:0000256" key="2">
    <source>
        <dbReference type="ARBA" id="ARBA00023015"/>
    </source>
</evidence>
<dbReference type="PANTHER" id="PTHR43133:SF8">
    <property type="entry name" value="RNA POLYMERASE SIGMA FACTOR HI_1459-RELATED"/>
    <property type="match status" value="1"/>
</dbReference>
<dbReference type="AlphaFoldDB" id="A0A4P6LZH8"/>
<keyword evidence="2" id="KW-0805">Transcription regulation</keyword>
<feature type="domain" description="RNA polymerase sigma-70 region 2" evidence="6">
    <location>
        <begin position="29"/>
        <end position="90"/>
    </location>
</feature>
<dbReference type="Proteomes" id="UP000289794">
    <property type="component" value="Chromosome"/>
</dbReference>
<sequence>MNIKNNEELTVLIEKATAGHEKSLETIILSVQDLVFNLSLRMLGSFPDAEDATQEILLKLITHLSSFRRESSFTTWVFSIASNHLKNYKKSMFSRHPLSFEFYGYDIEHGKALDIPDPAQDIEKAVLAEELKLSCTNVMLQCLDTESRCIFILGTMFRADSRIAGEILGISPEAYRQRLRRVRKKMADFLEEYCGEYGRGTCRCKNRVSYAIQNHRIDPSKTEYTSFAEIPPDTLMEVKNAMEDIDGLAGSFQFCKAYRTPDHTKRFIQDFLKSTQISTIINNETENV</sequence>
<dbReference type="KEGG" id="bpro:PMF13cell1_03700"/>
<dbReference type="NCBIfam" id="TIGR02937">
    <property type="entry name" value="sigma70-ECF"/>
    <property type="match status" value="1"/>
</dbReference>
<organism evidence="7 8">
    <name type="scientific">Blautia producta</name>
    <dbReference type="NCBI Taxonomy" id="33035"/>
    <lineage>
        <taxon>Bacteria</taxon>
        <taxon>Bacillati</taxon>
        <taxon>Bacillota</taxon>
        <taxon>Clostridia</taxon>
        <taxon>Lachnospirales</taxon>
        <taxon>Lachnospiraceae</taxon>
        <taxon>Blautia</taxon>
    </lineage>
</organism>
<dbReference type="SUPFAM" id="SSF88946">
    <property type="entry name" value="Sigma2 domain of RNA polymerase sigma factors"/>
    <property type="match status" value="1"/>
</dbReference>
<keyword evidence="3" id="KW-0731">Sigma factor</keyword>
<dbReference type="InterPro" id="IPR014284">
    <property type="entry name" value="RNA_pol_sigma-70_dom"/>
</dbReference>
<evidence type="ECO:0000313" key="8">
    <source>
        <dbReference type="Proteomes" id="UP000289794"/>
    </source>
</evidence>
<accession>A0A4P6LZH8</accession>
<dbReference type="RefSeq" id="WP_130181668.1">
    <property type="nucleotide sequence ID" value="NZ_CP035945.1"/>
</dbReference>
<comment type="similarity">
    <text evidence="1">Belongs to the sigma-70 factor family. ECF subfamily.</text>
</comment>
<dbReference type="InterPro" id="IPR013325">
    <property type="entry name" value="RNA_pol_sigma_r2"/>
</dbReference>
<dbReference type="Pfam" id="PF04542">
    <property type="entry name" value="Sigma70_r2"/>
    <property type="match status" value="1"/>
</dbReference>
<dbReference type="GO" id="GO:0003677">
    <property type="term" value="F:DNA binding"/>
    <property type="evidence" value="ECO:0007669"/>
    <property type="project" value="UniProtKB-KW"/>
</dbReference>
<protein>
    <submittedName>
        <fullName evidence="7">ECF RNA polymerase sigma-E factor</fullName>
    </submittedName>
</protein>
<name>A0A4P6LZH8_9FIRM</name>
<dbReference type="InterPro" id="IPR013324">
    <property type="entry name" value="RNA_pol_sigma_r3/r4-like"/>
</dbReference>